<dbReference type="InterPro" id="IPR011990">
    <property type="entry name" value="TPR-like_helical_dom_sf"/>
</dbReference>
<dbReference type="AlphaFoldDB" id="A0AAE0H227"/>
<dbReference type="CDD" id="cd02980">
    <property type="entry name" value="TRX_Fd_family"/>
    <property type="match status" value="1"/>
</dbReference>
<organism evidence="1 2">
    <name type="scientific">Cymbomonas tetramitiformis</name>
    <dbReference type="NCBI Taxonomy" id="36881"/>
    <lineage>
        <taxon>Eukaryota</taxon>
        <taxon>Viridiplantae</taxon>
        <taxon>Chlorophyta</taxon>
        <taxon>Pyramimonadophyceae</taxon>
        <taxon>Pyramimonadales</taxon>
        <taxon>Pyramimonadaceae</taxon>
        <taxon>Cymbomonas</taxon>
    </lineage>
</organism>
<name>A0AAE0H227_9CHLO</name>
<evidence type="ECO:0000313" key="1">
    <source>
        <dbReference type="EMBL" id="KAK3288488.1"/>
    </source>
</evidence>
<protein>
    <submittedName>
        <fullName evidence="1">Uncharacterized protein</fullName>
    </submittedName>
</protein>
<dbReference type="PANTHER" id="PTHR47682">
    <property type="entry name" value="TETRATRICOPEPTIDE REPEAT (TPR)-CONTAINING PROTEIN"/>
    <property type="match status" value="1"/>
</dbReference>
<dbReference type="SUPFAM" id="SSF52833">
    <property type="entry name" value="Thioredoxin-like"/>
    <property type="match status" value="1"/>
</dbReference>
<reference evidence="1 2" key="1">
    <citation type="journal article" date="2015" name="Genome Biol. Evol.">
        <title>Comparative Genomics of a Bacterivorous Green Alga Reveals Evolutionary Causalities and Consequences of Phago-Mixotrophic Mode of Nutrition.</title>
        <authorList>
            <person name="Burns J.A."/>
            <person name="Paasch A."/>
            <person name="Narechania A."/>
            <person name="Kim E."/>
        </authorList>
    </citation>
    <scope>NUCLEOTIDE SEQUENCE [LARGE SCALE GENOMIC DNA]</scope>
    <source>
        <strain evidence="1 2">PLY_AMNH</strain>
    </source>
</reference>
<proteinExistence type="predicted"/>
<dbReference type="InterPro" id="IPR036249">
    <property type="entry name" value="Thioredoxin-like_sf"/>
</dbReference>
<dbReference type="EMBL" id="LGRX02000463">
    <property type="protein sequence ID" value="KAK3288488.1"/>
    <property type="molecule type" value="Genomic_DNA"/>
</dbReference>
<dbReference type="Gene3D" id="3.40.30.10">
    <property type="entry name" value="Glutaredoxin"/>
    <property type="match status" value="1"/>
</dbReference>
<evidence type="ECO:0000313" key="2">
    <source>
        <dbReference type="Proteomes" id="UP001190700"/>
    </source>
</evidence>
<comment type="caution">
    <text evidence="1">The sequence shown here is derived from an EMBL/GenBank/DDBJ whole genome shotgun (WGS) entry which is preliminary data.</text>
</comment>
<dbReference type="PANTHER" id="PTHR47682:SF1">
    <property type="entry name" value="TETRATRICOPEPTIDE REPEAT (TPR)-CONTAINING PROTEIN"/>
    <property type="match status" value="1"/>
</dbReference>
<dbReference type="SUPFAM" id="SSF48452">
    <property type="entry name" value="TPR-like"/>
    <property type="match status" value="1"/>
</dbReference>
<sequence>MNLSSLVVSRNVRHLLDANVTPKCLKQPGDIGAAYSRARMSPSKKVRLGTVAKGSNTEVRICTNKACRRSGSRAVLACFRELTNPEEVAVIQCGCLGQCGAGPNIVFLPSELVVRHCSTPAQVARLVELQCLGGDEADNALKLRQMRLEAESLSEKGEFQQALDMFTTALSVPCKINKSALYSSRSMANLALGSEQQALADAQKAVELDGGSHKAQLHQARALEALNLPQEALDACHAALDLKISLTKDEDFLLMLRRLRDKISTAEAQRTRL</sequence>
<accession>A0AAE0H227</accession>
<gene>
    <name evidence="1" type="ORF">CYMTET_4039</name>
</gene>
<dbReference type="Gene3D" id="1.25.40.10">
    <property type="entry name" value="Tetratricopeptide repeat domain"/>
    <property type="match status" value="1"/>
</dbReference>
<dbReference type="Proteomes" id="UP001190700">
    <property type="component" value="Unassembled WGS sequence"/>
</dbReference>
<keyword evidence="2" id="KW-1185">Reference proteome</keyword>